<dbReference type="AlphaFoldDB" id="A0A409XML1"/>
<comment type="caution">
    <text evidence="2">The sequence shown here is derived from an EMBL/GenBank/DDBJ whole genome shotgun (WGS) entry which is preliminary data.</text>
</comment>
<feature type="chain" id="PRO_5019204890" evidence="1">
    <location>
        <begin position="25"/>
        <end position="117"/>
    </location>
</feature>
<keyword evidence="3" id="KW-1185">Reference proteome</keyword>
<organism evidence="2 3">
    <name type="scientific">Psilocybe cyanescens</name>
    <dbReference type="NCBI Taxonomy" id="93625"/>
    <lineage>
        <taxon>Eukaryota</taxon>
        <taxon>Fungi</taxon>
        <taxon>Dikarya</taxon>
        <taxon>Basidiomycota</taxon>
        <taxon>Agaricomycotina</taxon>
        <taxon>Agaricomycetes</taxon>
        <taxon>Agaricomycetidae</taxon>
        <taxon>Agaricales</taxon>
        <taxon>Agaricineae</taxon>
        <taxon>Strophariaceae</taxon>
        <taxon>Psilocybe</taxon>
    </lineage>
</organism>
<protein>
    <submittedName>
        <fullName evidence="2">Uncharacterized protein</fullName>
    </submittedName>
</protein>
<evidence type="ECO:0000313" key="3">
    <source>
        <dbReference type="Proteomes" id="UP000283269"/>
    </source>
</evidence>
<dbReference type="InParanoid" id="A0A409XML1"/>
<sequence length="117" mass="12455">MYHSRMIALLLSCLNLHIARYVLSGLISPSSLTAYTYARGGKGDFEVYVDPSHAALDIGEIVLKKLRVALDWVGWSAGAGTGAGGAMGGSQLTFHPDSQNPSEAFNIDDARTSSRLV</sequence>
<dbReference type="Proteomes" id="UP000283269">
    <property type="component" value="Unassembled WGS sequence"/>
</dbReference>
<evidence type="ECO:0000256" key="1">
    <source>
        <dbReference type="SAM" id="SignalP"/>
    </source>
</evidence>
<name>A0A409XML1_PSICY</name>
<accession>A0A409XML1</accession>
<evidence type="ECO:0000313" key="2">
    <source>
        <dbReference type="EMBL" id="PPQ91981.1"/>
    </source>
</evidence>
<dbReference type="EMBL" id="NHYD01001195">
    <property type="protein sequence ID" value="PPQ91981.1"/>
    <property type="molecule type" value="Genomic_DNA"/>
</dbReference>
<keyword evidence="1" id="KW-0732">Signal</keyword>
<feature type="signal peptide" evidence="1">
    <location>
        <begin position="1"/>
        <end position="24"/>
    </location>
</feature>
<proteinExistence type="predicted"/>
<reference evidence="2 3" key="1">
    <citation type="journal article" date="2018" name="Evol. Lett.">
        <title>Horizontal gene cluster transfer increased hallucinogenic mushroom diversity.</title>
        <authorList>
            <person name="Reynolds H.T."/>
            <person name="Vijayakumar V."/>
            <person name="Gluck-Thaler E."/>
            <person name="Korotkin H.B."/>
            <person name="Matheny P.B."/>
            <person name="Slot J.C."/>
        </authorList>
    </citation>
    <scope>NUCLEOTIDE SEQUENCE [LARGE SCALE GENOMIC DNA]</scope>
    <source>
        <strain evidence="2 3">2631</strain>
    </source>
</reference>
<gene>
    <name evidence="2" type="ORF">CVT25_004556</name>
</gene>